<proteinExistence type="predicted"/>
<dbReference type="EMBL" id="KV028168">
    <property type="protein sequence ID" value="KZV13710.1"/>
    <property type="molecule type" value="Genomic_DNA"/>
</dbReference>
<protein>
    <submittedName>
        <fullName evidence="2">DNA-directed RNA polymerase V subunit 1</fullName>
    </submittedName>
</protein>
<keyword evidence="3" id="KW-1185">Reference proteome</keyword>
<evidence type="ECO:0000313" key="3">
    <source>
        <dbReference type="Proteomes" id="UP000250235"/>
    </source>
</evidence>
<dbReference type="GO" id="GO:0000428">
    <property type="term" value="C:DNA-directed RNA polymerase complex"/>
    <property type="evidence" value="ECO:0007669"/>
    <property type="project" value="UniProtKB-KW"/>
</dbReference>
<reference evidence="2 3" key="1">
    <citation type="journal article" date="2015" name="Proc. Natl. Acad. Sci. U.S.A.">
        <title>The resurrection genome of Boea hygrometrica: A blueprint for survival of dehydration.</title>
        <authorList>
            <person name="Xiao L."/>
            <person name="Yang G."/>
            <person name="Zhang L."/>
            <person name="Yang X."/>
            <person name="Zhao S."/>
            <person name="Ji Z."/>
            <person name="Zhou Q."/>
            <person name="Hu M."/>
            <person name="Wang Y."/>
            <person name="Chen M."/>
            <person name="Xu Y."/>
            <person name="Jin H."/>
            <person name="Xiao X."/>
            <person name="Hu G."/>
            <person name="Bao F."/>
            <person name="Hu Y."/>
            <person name="Wan P."/>
            <person name="Li L."/>
            <person name="Deng X."/>
            <person name="Kuang T."/>
            <person name="Xiang C."/>
            <person name="Zhu J.K."/>
            <person name="Oliver M.J."/>
            <person name="He Y."/>
        </authorList>
    </citation>
    <scope>NUCLEOTIDE SEQUENCE [LARGE SCALE GENOMIC DNA]</scope>
    <source>
        <strain evidence="3">cv. XS01</strain>
    </source>
</reference>
<organism evidence="2 3">
    <name type="scientific">Dorcoceras hygrometricum</name>
    <dbReference type="NCBI Taxonomy" id="472368"/>
    <lineage>
        <taxon>Eukaryota</taxon>
        <taxon>Viridiplantae</taxon>
        <taxon>Streptophyta</taxon>
        <taxon>Embryophyta</taxon>
        <taxon>Tracheophyta</taxon>
        <taxon>Spermatophyta</taxon>
        <taxon>Magnoliopsida</taxon>
        <taxon>eudicotyledons</taxon>
        <taxon>Gunneridae</taxon>
        <taxon>Pentapetalae</taxon>
        <taxon>asterids</taxon>
        <taxon>lamiids</taxon>
        <taxon>Lamiales</taxon>
        <taxon>Gesneriaceae</taxon>
        <taxon>Didymocarpoideae</taxon>
        <taxon>Trichosporeae</taxon>
        <taxon>Loxocarpinae</taxon>
        <taxon>Dorcoceras</taxon>
    </lineage>
</organism>
<feature type="region of interest" description="Disordered" evidence="1">
    <location>
        <begin position="103"/>
        <end position="130"/>
    </location>
</feature>
<keyword evidence="2" id="KW-0804">Transcription</keyword>
<gene>
    <name evidence="2" type="ORF">F511_45126</name>
</gene>
<dbReference type="Proteomes" id="UP000250235">
    <property type="component" value="Unassembled WGS sequence"/>
</dbReference>
<evidence type="ECO:0000313" key="2">
    <source>
        <dbReference type="EMBL" id="KZV13710.1"/>
    </source>
</evidence>
<dbReference type="AlphaFoldDB" id="A0A2Z7A4D3"/>
<evidence type="ECO:0000256" key="1">
    <source>
        <dbReference type="SAM" id="MobiDB-lite"/>
    </source>
</evidence>
<name>A0A2Z7A4D3_9LAMI</name>
<feature type="compositionally biased region" description="Basic residues" evidence="1">
    <location>
        <begin position="104"/>
        <end position="115"/>
    </location>
</feature>
<keyword evidence="2" id="KW-0240">DNA-directed RNA polymerase</keyword>
<accession>A0A2Z7A4D3</accession>
<sequence length="270" mass="29930">MSLFDLQDVCIAIGSLATLDLPMVVDLIGIYGLKGPYSTRTTTDWFLQALSVIPRGSWGDVARRFTMIRWCSLTKESRIWSWTGLAYLPQSTEKRRVLETPVGARHKCQRDRKNKIREITTGPPPHAAAPPIARMNARETRAGRAKGANAGRNSMRDDGWTCASGCANGRSTLTDGCARLSRRPAHALPSTMRDGWPITARCFARSGRPLLQRWASPPHAGAAMCGQRWRNVGRWLRALSAQDFLVVAAPPPAGAPVNFRRCRDGWSEFF</sequence>